<sequence length="248" mass="27611">MSTQLRPAKFVDGELQIPTEEEWDGMYLVPPEVKGILVSQLLNIVTAQSDAGHHCAHKGCPIPTTRCFNDLGHMSFCKHWPEGRDKPCGFRCPDAKGYCKMHKKFKPADCKTTAEKAAETITAAEASAENRVNGPIEEAAEDADPTYPVTEDSMAQTEVAQPGTAENEQEEILIATEEDAAVHFREEHARHQQPVPAFSEKRVKIPRQSKKTTKAQQKADKKEAKLEEIQTKYGANSIRGKLLARVFR</sequence>
<name>A0A517L4U7_9PEZI</name>
<accession>A0A517L4U7</accession>
<dbReference type="EMBL" id="CP042189">
    <property type="protein sequence ID" value="QDS70666.1"/>
    <property type="molecule type" value="Genomic_DNA"/>
</dbReference>
<dbReference type="OrthoDB" id="10324126at2759"/>
<organism evidence="1 2">
    <name type="scientific">Venturia effusa</name>
    <dbReference type="NCBI Taxonomy" id="50376"/>
    <lineage>
        <taxon>Eukaryota</taxon>
        <taxon>Fungi</taxon>
        <taxon>Dikarya</taxon>
        <taxon>Ascomycota</taxon>
        <taxon>Pezizomycotina</taxon>
        <taxon>Dothideomycetes</taxon>
        <taxon>Pleosporomycetidae</taxon>
        <taxon>Venturiales</taxon>
        <taxon>Venturiaceae</taxon>
        <taxon>Venturia</taxon>
    </lineage>
</organism>
<proteinExistence type="predicted"/>
<evidence type="ECO:0000313" key="2">
    <source>
        <dbReference type="Proteomes" id="UP000316270"/>
    </source>
</evidence>
<gene>
    <name evidence="1" type="ORF">FKW77_001150</name>
</gene>
<reference evidence="1 2" key="1">
    <citation type="submission" date="2019-07" db="EMBL/GenBank/DDBJ databases">
        <title>Finished genome of Venturia effusa.</title>
        <authorList>
            <person name="Young C.A."/>
            <person name="Cox M.P."/>
            <person name="Ganley A.R.D."/>
            <person name="David W.J."/>
        </authorList>
    </citation>
    <scope>NUCLEOTIDE SEQUENCE [LARGE SCALE GENOMIC DNA]</scope>
    <source>
        <strain evidence="2">albino</strain>
    </source>
</reference>
<dbReference type="Proteomes" id="UP000316270">
    <property type="component" value="Chromosome 5"/>
</dbReference>
<evidence type="ECO:0000313" key="1">
    <source>
        <dbReference type="EMBL" id="QDS70666.1"/>
    </source>
</evidence>
<keyword evidence="2" id="KW-1185">Reference proteome</keyword>
<dbReference type="AlphaFoldDB" id="A0A517L4U7"/>
<protein>
    <submittedName>
        <fullName evidence="1">Uncharacterized protein</fullName>
    </submittedName>
</protein>